<dbReference type="PROSITE" id="PS51724">
    <property type="entry name" value="SPOR"/>
    <property type="match status" value="1"/>
</dbReference>
<dbReference type="Gene3D" id="3.30.70.1070">
    <property type="entry name" value="Sporulation related repeat"/>
    <property type="match status" value="1"/>
</dbReference>
<dbReference type="AlphaFoldDB" id="A0A317CH13"/>
<gene>
    <name evidence="3" type="ORF">DKT75_12270</name>
</gene>
<keyword evidence="1" id="KW-0732">Signal</keyword>
<feature type="domain" description="SPOR" evidence="2">
    <location>
        <begin position="35"/>
        <end position="118"/>
    </location>
</feature>
<accession>A0A317CH13</accession>
<comment type="caution">
    <text evidence="3">The sequence shown here is derived from an EMBL/GenBank/DDBJ whole genome shotgun (WGS) entry which is preliminary data.</text>
</comment>
<evidence type="ECO:0000313" key="4">
    <source>
        <dbReference type="Proteomes" id="UP000245506"/>
    </source>
</evidence>
<dbReference type="EMBL" id="QGKL01000033">
    <property type="protein sequence ID" value="PWQ95552.1"/>
    <property type="molecule type" value="Genomic_DNA"/>
</dbReference>
<protein>
    <recommendedName>
        <fullName evidence="2">SPOR domain-containing protein</fullName>
    </recommendedName>
</protein>
<organism evidence="3 4">
    <name type="scientific">Leucothrix arctica</name>
    <dbReference type="NCBI Taxonomy" id="1481894"/>
    <lineage>
        <taxon>Bacteria</taxon>
        <taxon>Pseudomonadati</taxon>
        <taxon>Pseudomonadota</taxon>
        <taxon>Gammaproteobacteria</taxon>
        <taxon>Thiotrichales</taxon>
        <taxon>Thiotrichaceae</taxon>
        <taxon>Leucothrix</taxon>
    </lineage>
</organism>
<keyword evidence="4" id="KW-1185">Reference proteome</keyword>
<proteinExistence type="predicted"/>
<dbReference type="Pfam" id="PF05036">
    <property type="entry name" value="SPOR"/>
    <property type="match status" value="1"/>
</dbReference>
<dbReference type="InterPro" id="IPR036680">
    <property type="entry name" value="SPOR-like_sf"/>
</dbReference>
<evidence type="ECO:0000259" key="2">
    <source>
        <dbReference type="PROSITE" id="PS51724"/>
    </source>
</evidence>
<dbReference type="Proteomes" id="UP000245506">
    <property type="component" value="Unassembled WGS sequence"/>
</dbReference>
<feature type="chain" id="PRO_5016240547" description="SPOR domain-containing protein" evidence="1">
    <location>
        <begin position="34"/>
        <end position="178"/>
    </location>
</feature>
<name>A0A317CH13_9GAMM</name>
<dbReference type="InterPro" id="IPR007730">
    <property type="entry name" value="SPOR-like_dom"/>
</dbReference>
<dbReference type="GO" id="GO:0042834">
    <property type="term" value="F:peptidoglycan binding"/>
    <property type="evidence" value="ECO:0007669"/>
    <property type="project" value="InterPro"/>
</dbReference>
<evidence type="ECO:0000313" key="3">
    <source>
        <dbReference type="EMBL" id="PWQ95552.1"/>
    </source>
</evidence>
<reference evidence="3 4" key="1">
    <citation type="submission" date="2018-05" db="EMBL/GenBank/DDBJ databases">
        <title>Leucothrix arctica sp. nov., isolated from Arctic seawater.</title>
        <authorList>
            <person name="Choi A."/>
            <person name="Baek K."/>
        </authorList>
    </citation>
    <scope>NUCLEOTIDE SEQUENCE [LARGE SCALE GENOMIC DNA]</scope>
    <source>
        <strain evidence="3 4">IMCC9719</strain>
    </source>
</reference>
<evidence type="ECO:0000256" key="1">
    <source>
        <dbReference type="SAM" id="SignalP"/>
    </source>
</evidence>
<sequence length="178" mass="19448">MEGSRVAVKLFYVASQKLILGILLSLLTSTAFAAGQQCKTYYIQLFVTASSDKATGMQSTYSDVGFDAAVTAFNSNDRTLYRLRIGPYKVLSKATESHQKMKALLPDNAVAQASIIRHIISACEKAAPLPAPKYTAYLKNTTQRLANYKAPAIYTGENHPLVMGEFSRRLPAFADEDG</sequence>
<feature type="signal peptide" evidence="1">
    <location>
        <begin position="1"/>
        <end position="33"/>
    </location>
</feature>
<dbReference type="SUPFAM" id="SSF110997">
    <property type="entry name" value="Sporulation related repeat"/>
    <property type="match status" value="1"/>
</dbReference>